<evidence type="ECO:0000313" key="2">
    <source>
        <dbReference type="EMBL" id="QPE05047.1"/>
    </source>
</evidence>
<dbReference type="KEGG" id="msf:IT882_02725"/>
<dbReference type="GO" id="GO:0032259">
    <property type="term" value="P:methylation"/>
    <property type="evidence" value="ECO:0007669"/>
    <property type="project" value="UniProtKB-KW"/>
</dbReference>
<name>A0A7S8RHU9_9MICO</name>
<dbReference type="SUPFAM" id="SSF53335">
    <property type="entry name" value="S-adenosyl-L-methionine-dependent methyltransferases"/>
    <property type="match status" value="1"/>
</dbReference>
<keyword evidence="2" id="KW-0808">Transferase</keyword>
<protein>
    <submittedName>
        <fullName evidence="2">Class I SAM-dependent methyltransferase</fullName>
    </submittedName>
</protein>
<feature type="domain" description="THUMP-like" evidence="1">
    <location>
        <begin position="321"/>
        <end position="392"/>
    </location>
</feature>
<dbReference type="EMBL" id="CP064760">
    <property type="protein sequence ID" value="QPE05047.1"/>
    <property type="molecule type" value="Genomic_DNA"/>
</dbReference>
<keyword evidence="2" id="KW-0489">Methyltransferase</keyword>
<dbReference type="AlphaFoldDB" id="A0A7S8RHU9"/>
<reference evidence="2 3" key="1">
    <citation type="submission" date="2020-11" db="EMBL/GenBank/DDBJ databases">
        <title>Amino acid is mineralized and recycled by bacteria in oceanic microbiome.</title>
        <authorList>
            <person name="Zheng L.Y."/>
        </authorList>
    </citation>
    <scope>NUCLEOTIDE SEQUENCE [LARGE SCALE GENOMIC DNA]</scope>
    <source>
        <strain evidence="2 3">A32-1</strain>
    </source>
</reference>
<dbReference type="Pfam" id="PF18096">
    <property type="entry name" value="Thump_like"/>
    <property type="match status" value="1"/>
</dbReference>
<dbReference type="CDD" id="cd02440">
    <property type="entry name" value="AdoMet_MTases"/>
    <property type="match status" value="1"/>
</dbReference>
<sequence>MDIAEVRALLTPAGLDLLNSLGPISSSDEVGRTVSRLRSAGHSPDLVSAVVTQARLRERARAKFGEFASRMLFTRAGLEQATRLPVAAHHAGRFRRAGLEHVADLGCGIGGDALALASLGIRVDAVDADEVTAALATVNLAPFGASVTVRHGLAEDQDLSGVDAVWLDPARRETGETGRARTDDWSPSLEWVFELIGRMPGGVKLGPGLDRDRIPDGCEAQWVSADGSTIELVLWSGPLAREGVTRSALVLRGQHAAELTAPADSEDEPVRALGQFIHEPDGAVIRARLIGQVARSLHAGMLSEKIAYLTGDKPVTSPFVQSFRVREVLPSDTKKLARALRERGIGILEIKKRGVDVDPAALRQTLKLKGDESATLIMTRIAGTRVAILADRVPPAP</sequence>
<evidence type="ECO:0000259" key="1">
    <source>
        <dbReference type="Pfam" id="PF18096"/>
    </source>
</evidence>
<dbReference type="GO" id="GO:0008168">
    <property type="term" value="F:methyltransferase activity"/>
    <property type="evidence" value="ECO:0007669"/>
    <property type="project" value="UniProtKB-KW"/>
</dbReference>
<keyword evidence="3" id="KW-1185">Reference proteome</keyword>
<dbReference type="RefSeq" id="WP_195693067.1">
    <property type="nucleotide sequence ID" value="NZ_CP064760.1"/>
</dbReference>
<gene>
    <name evidence="2" type="ORF">IT882_02725</name>
</gene>
<dbReference type="InterPro" id="IPR041497">
    <property type="entry name" value="Thump-like"/>
</dbReference>
<dbReference type="Proteomes" id="UP000594480">
    <property type="component" value="Chromosome"/>
</dbReference>
<dbReference type="Gene3D" id="3.40.50.150">
    <property type="entry name" value="Vaccinia Virus protein VP39"/>
    <property type="match status" value="1"/>
</dbReference>
<proteinExistence type="predicted"/>
<accession>A0A7S8RHU9</accession>
<evidence type="ECO:0000313" key="3">
    <source>
        <dbReference type="Proteomes" id="UP000594480"/>
    </source>
</evidence>
<dbReference type="InterPro" id="IPR029063">
    <property type="entry name" value="SAM-dependent_MTases_sf"/>
</dbReference>
<organism evidence="2 3">
    <name type="scientific">Microbacterium schleiferi</name>
    <dbReference type="NCBI Taxonomy" id="69362"/>
    <lineage>
        <taxon>Bacteria</taxon>
        <taxon>Bacillati</taxon>
        <taxon>Actinomycetota</taxon>
        <taxon>Actinomycetes</taxon>
        <taxon>Micrococcales</taxon>
        <taxon>Microbacteriaceae</taxon>
        <taxon>Microbacterium</taxon>
    </lineage>
</organism>